<dbReference type="Pfam" id="PF01715">
    <property type="entry name" value="IPPT"/>
    <property type="match status" value="1"/>
</dbReference>
<sequence length="352" mass="39198">MPTPPDLTEHPSAILLMGPTASGKTGLALELARRFPVEIISVDSALVYQGMDIGTAKPSADERAVCPHHLIDLITPLEVYSAAQFHADANRLIHAINARGHLPLLVGGTMLYYKALLEGLSDLPSADPALRAQLDEQAQQHGWPAMHARLAELDPDTAARLNPNDSQRIHRALEVCLLAGEPMSRLVARGKEAAANFRFLPLALVPAERRWLHERIAQRFELMLEQGFLDEVSALRQRYPALTTDLPSMRCVGYRQARDYQDGLCDYPAFVEKGIAATRQLAKRQLTGCAVCPSCRSMRSNRNWPPRCVRRWKPSGNTSHCRHHYRIAASIKPYAIMTKARRSGPCSWHSKL</sequence>
<feature type="site" description="Interaction with substrate tRNA" evidence="10">
    <location>
        <position position="109"/>
    </location>
</feature>
<evidence type="ECO:0000256" key="6">
    <source>
        <dbReference type="ARBA" id="ARBA00022741"/>
    </source>
</evidence>
<comment type="caution">
    <text evidence="14">The sequence shown here is derived from an EMBL/GenBank/DDBJ whole genome shotgun (WGS) entry which is preliminary data.</text>
</comment>
<reference evidence="14 15" key="1">
    <citation type="submission" date="2019-11" db="EMBL/GenBank/DDBJ databases">
        <title>Draft genome sequence of Paludibacterium sp. dN18-1.</title>
        <authorList>
            <person name="Im W.-T."/>
        </authorList>
    </citation>
    <scope>NUCLEOTIDE SEQUENCE [LARGE SCALE GENOMIC DNA]</scope>
    <source>
        <strain evidence="15">dN 18-1</strain>
    </source>
</reference>
<dbReference type="GO" id="GO:0052381">
    <property type="term" value="F:tRNA dimethylallyltransferase activity"/>
    <property type="evidence" value="ECO:0007669"/>
    <property type="project" value="UniProtKB-UniRule"/>
</dbReference>
<evidence type="ECO:0000256" key="5">
    <source>
        <dbReference type="ARBA" id="ARBA00022694"/>
    </source>
</evidence>
<evidence type="ECO:0000256" key="7">
    <source>
        <dbReference type="ARBA" id="ARBA00022840"/>
    </source>
</evidence>
<dbReference type="InterPro" id="IPR027417">
    <property type="entry name" value="P-loop_NTPase"/>
</dbReference>
<evidence type="ECO:0000256" key="13">
    <source>
        <dbReference type="RuleBase" id="RU003785"/>
    </source>
</evidence>
<comment type="similarity">
    <text evidence="3 10 13">Belongs to the IPP transferase family.</text>
</comment>
<keyword evidence="7 10" id="KW-0067">ATP-binding</keyword>
<feature type="region of interest" description="Interaction with substrate tRNA" evidence="10">
    <location>
        <begin position="250"/>
        <end position="255"/>
    </location>
</feature>
<evidence type="ECO:0000256" key="3">
    <source>
        <dbReference type="ARBA" id="ARBA00005842"/>
    </source>
</evidence>
<dbReference type="InterPro" id="IPR039657">
    <property type="entry name" value="Dimethylallyltransferase"/>
</dbReference>
<keyword evidence="6 10" id="KW-0547">Nucleotide-binding</keyword>
<comment type="function">
    <text evidence="2 10 12">Catalyzes the transfer of a dimethylallyl group onto the adenine at position 37 in tRNAs that read codons beginning with uridine, leading to the formation of N6-(dimethylallyl)adenosine (i(6)A).</text>
</comment>
<dbReference type="PANTHER" id="PTHR11088">
    <property type="entry name" value="TRNA DIMETHYLALLYLTRANSFERASE"/>
    <property type="match status" value="1"/>
</dbReference>
<dbReference type="InterPro" id="IPR018022">
    <property type="entry name" value="IPT"/>
</dbReference>
<keyword evidence="15" id="KW-1185">Reference proteome</keyword>
<dbReference type="EMBL" id="WLYX01000001">
    <property type="protein sequence ID" value="MTD32662.1"/>
    <property type="molecule type" value="Genomic_DNA"/>
</dbReference>
<keyword evidence="4 10" id="KW-0808">Transferase</keyword>
<dbReference type="GO" id="GO:0005524">
    <property type="term" value="F:ATP binding"/>
    <property type="evidence" value="ECO:0007669"/>
    <property type="project" value="UniProtKB-UniRule"/>
</dbReference>
<feature type="binding site" evidence="10">
    <location>
        <begin position="18"/>
        <end position="25"/>
    </location>
    <ligand>
        <name>ATP</name>
        <dbReference type="ChEBI" id="CHEBI:30616"/>
    </ligand>
</feature>
<dbReference type="FunFam" id="1.10.20.140:FF:000001">
    <property type="entry name" value="tRNA dimethylallyltransferase"/>
    <property type="match status" value="1"/>
</dbReference>
<dbReference type="HAMAP" id="MF_00185">
    <property type="entry name" value="IPP_trans"/>
    <property type="match status" value="1"/>
</dbReference>
<evidence type="ECO:0000256" key="2">
    <source>
        <dbReference type="ARBA" id="ARBA00003213"/>
    </source>
</evidence>
<gene>
    <name evidence="10 14" type="primary">miaA</name>
    <name evidence="14" type="ORF">GKE73_03115</name>
</gene>
<dbReference type="NCBIfam" id="TIGR00174">
    <property type="entry name" value="miaA"/>
    <property type="match status" value="1"/>
</dbReference>
<keyword evidence="5 10" id="KW-0819">tRNA processing</keyword>
<organism evidence="14 15">
    <name type="scientific">Paludibacterium denitrificans</name>
    <dbReference type="NCBI Taxonomy" id="2675226"/>
    <lineage>
        <taxon>Bacteria</taxon>
        <taxon>Pseudomonadati</taxon>
        <taxon>Pseudomonadota</taxon>
        <taxon>Betaproteobacteria</taxon>
        <taxon>Neisseriales</taxon>
        <taxon>Chromobacteriaceae</taxon>
        <taxon>Paludibacterium</taxon>
    </lineage>
</organism>
<comment type="cofactor">
    <cofactor evidence="1 10">
        <name>Mg(2+)</name>
        <dbReference type="ChEBI" id="CHEBI:18420"/>
    </cofactor>
</comment>
<dbReference type="AlphaFoldDB" id="A0A844GA55"/>
<evidence type="ECO:0000256" key="8">
    <source>
        <dbReference type="ARBA" id="ARBA00022842"/>
    </source>
</evidence>
<dbReference type="Gene3D" id="1.10.20.140">
    <property type="match status" value="1"/>
</dbReference>
<comment type="caution">
    <text evidence="10">Lacks conserved residue(s) required for the propagation of feature annotation.</text>
</comment>
<comment type="subunit">
    <text evidence="10">Monomer.</text>
</comment>
<protein>
    <recommendedName>
        <fullName evidence="10">tRNA dimethylallyltransferase</fullName>
        <ecNumber evidence="10">2.5.1.75</ecNumber>
    </recommendedName>
    <alternativeName>
        <fullName evidence="10">Dimethylallyl diphosphate:tRNA dimethylallyltransferase</fullName>
        <shortName evidence="10">DMAPP:tRNA dimethylallyltransferase</shortName>
        <shortName evidence="10">DMATase</shortName>
    </alternativeName>
    <alternativeName>
        <fullName evidence="10">Isopentenyl-diphosphate:tRNA isopentenyltransferase</fullName>
        <shortName evidence="10">IPP transferase</shortName>
        <shortName evidence="10">IPPT</shortName>
        <shortName evidence="10">IPTase</shortName>
    </alternativeName>
</protein>
<name>A0A844GA55_9NEIS</name>
<dbReference type="EC" id="2.5.1.75" evidence="10"/>
<accession>A0A844GA55</accession>
<evidence type="ECO:0000256" key="4">
    <source>
        <dbReference type="ARBA" id="ARBA00022679"/>
    </source>
</evidence>
<dbReference type="Proteomes" id="UP000446658">
    <property type="component" value="Unassembled WGS sequence"/>
</dbReference>
<evidence type="ECO:0000256" key="10">
    <source>
        <dbReference type="HAMAP-Rule" id="MF_00185"/>
    </source>
</evidence>
<dbReference type="PANTHER" id="PTHR11088:SF60">
    <property type="entry name" value="TRNA DIMETHYLALLYLTRANSFERASE"/>
    <property type="match status" value="1"/>
</dbReference>
<evidence type="ECO:0000256" key="9">
    <source>
        <dbReference type="ARBA" id="ARBA00049563"/>
    </source>
</evidence>
<evidence type="ECO:0000313" key="14">
    <source>
        <dbReference type="EMBL" id="MTD32662.1"/>
    </source>
</evidence>
<comment type="catalytic activity">
    <reaction evidence="9 10 11">
        <text>adenosine(37) in tRNA + dimethylallyl diphosphate = N(6)-dimethylallyladenosine(37) in tRNA + diphosphate</text>
        <dbReference type="Rhea" id="RHEA:26482"/>
        <dbReference type="Rhea" id="RHEA-COMP:10162"/>
        <dbReference type="Rhea" id="RHEA-COMP:10375"/>
        <dbReference type="ChEBI" id="CHEBI:33019"/>
        <dbReference type="ChEBI" id="CHEBI:57623"/>
        <dbReference type="ChEBI" id="CHEBI:74411"/>
        <dbReference type="ChEBI" id="CHEBI:74415"/>
        <dbReference type="EC" id="2.5.1.75"/>
    </reaction>
</comment>
<feature type="region of interest" description="Interaction with substrate tRNA" evidence="10">
    <location>
        <begin position="43"/>
        <end position="46"/>
    </location>
</feature>
<evidence type="ECO:0000256" key="12">
    <source>
        <dbReference type="RuleBase" id="RU003784"/>
    </source>
</evidence>
<feature type="site" description="Interaction with substrate tRNA" evidence="10">
    <location>
        <position position="131"/>
    </location>
</feature>
<dbReference type="SUPFAM" id="SSF52540">
    <property type="entry name" value="P-loop containing nucleoside triphosphate hydrolases"/>
    <property type="match status" value="2"/>
</dbReference>
<evidence type="ECO:0000256" key="1">
    <source>
        <dbReference type="ARBA" id="ARBA00001946"/>
    </source>
</evidence>
<feature type="region of interest" description="Interaction with substrate tRNA" evidence="10">
    <location>
        <begin position="167"/>
        <end position="171"/>
    </location>
</feature>
<dbReference type="Gene3D" id="3.40.50.300">
    <property type="entry name" value="P-loop containing nucleotide triphosphate hydrolases"/>
    <property type="match status" value="1"/>
</dbReference>
<evidence type="ECO:0000313" key="15">
    <source>
        <dbReference type="Proteomes" id="UP000446658"/>
    </source>
</evidence>
<keyword evidence="8 10" id="KW-0460">Magnesium</keyword>
<evidence type="ECO:0000256" key="11">
    <source>
        <dbReference type="RuleBase" id="RU003783"/>
    </source>
</evidence>
<feature type="binding site" evidence="10">
    <location>
        <begin position="20"/>
        <end position="25"/>
    </location>
    <ligand>
        <name>substrate</name>
    </ligand>
</feature>
<proteinExistence type="inferred from homology"/>
<dbReference type="GO" id="GO:0006400">
    <property type="term" value="P:tRNA modification"/>
    <property type="evidence" value="ECO:0007669"/>
    <property type="project" value="TreeGrafter"/>
</dbReference>